<name>A0A150IZY9_9EURY</name>
<evidence type="ECO:0000313" key="1">
    <source>
        <dbReference type="EMBL" id="KYC50530.1"/>
    </source>
</evidence>
<accession>A0A150IZY9</accession>
<reference evidence="1 2" key="1">
    <citation type="journal article" date="2016" name="ISME J.">
        <title>Chasing the elusive Euryarchaeota class WSA2: genomes reveal a uniquely fastidious methyl-reducing methanogen.</title>
        <authorList>
            <person name="Nobu M.K."/>
            <person name="Narihiro T."/>
            <person name="Kuroda K."/>
            <person name="Mei R."/>
            <person name="Liu W.T."/>
        </authorList>
    </citation>
    <scope>NUCLEOTIDE SEQUENCE [LARGE SCALE GENOMIC DNA]</scope>
    <source>
        <strain evidence="1">BMIXfssc0709_Meth_Bin006</strain>
    </source>
</reference>
<dbReference type="EMBL" id="LNJC01000012">
    <property type="protein sequence ID" value="KYC50530.1"/>
    <property type="molecule type" value="Genomic_DNA"/>
</dbReference>
<proteinExistence type="predicted"/>
<gene>
    <name evidence="1" type="ORF">APG12_00768</name>
</gene>
<organism evidence="1 2">
    <name type="scientific">Candidatus Methanofastidiosum methylothiophilum</name>
    <dbReference type="NCBI Taxonomy" id="1705564"/>
    <lineage>
        <taxon>Archaea</taxon>
        <taxon>Methanobacteriati</taxon>
        <taxon>Methanobacteriota</taxon>
        <taxon>Stenosarchaea group</taxon>
        <taxon>Candidatus Methanofastidiosia</taxon>
        <taxon>Candidatus Methanofastidiosales</taxon>
        <taxon>Candidatus Methanofastidiosaceae</taxon>
        <taxon>Candidatus Methanofastidiosum</taxon>
    </lineage>
</organism>
<sequence length="119" mass="13524">MPKNLIRYRAYVGDKSMPNVRKVYGYTLAEAEEGEVMNSRGGNKGKYAILECGEDPSWDSAIVLYVSDNLSDIRPVFDDLCKENDTELNKTATDTKVMIQSIWKSKMIYDIDNSQKIES</sequence>
<evidence type="ECO:0000313" key="2">
    <source>
        <dbReference type="Proteomes" id="UP000092403"/>
    </source>
</evidence>
<protein>
    <submittedName>
        <fullName evidence="1">Uncharacterized protein</fullName>
    </submittedName>
</protein>
<dbReference type="AlphaFoldDB" id="A0A150IZY9"/>
<comment type="caution">
    <text evidence="1">The sequence shown here is derived from an EMBL/GenBank/DDBJ whole genome shotgun (WGS) entry which is preliminary data.</text>
</comment>
<dbReference type="Proteomes" id="UP000092403">
    <property type="component" value="Unassembled WGS sequence"/>
</dbReference>